<evidence type="ECO:0000256" key="1">
    <source>
        <dbReference type="ARBA" id="ARBA00006581"/>
    </source>
</evidence>
<evidence type="ECO:0000256" key="3">
    <source>
        <dbReference type="ARBA" id="ARBA00022801"/>
    </source>
</evidence>
<dbReference type="GO" id="GO:0000287">
    <property type="term" value="F:magnesium ion binding"/>
    <property type="evidence" value="ECO:0007669"/>
    <property type="project" value="InterPro"/>
</dbReference>
<dbReference type="InterPro" id="IPR029054">
    <property type="entry name" value="dUTPase-like"/>
</dbReference>
<organism evidence="6">
    <name type="scientific">Siphoviridae sp. ctbgC51</name>
    <dbReference type="NCBI Taxonomy" id="2827901"/>
    <lineage>
        <taxon>Viruses</taxon>
        <taxon>Duplodnaviria</taxon>
        <taxon>Heunggongvirae</taxon>
        <taxon>Uroviricota</taxon>
        <taxon>Caudoviricetes</taxon>
    </lineage>
</organism>
<dbReference type="InterPro" id="IPR036157">
    <property type="entry name" value="dUTPase-like_sf"/>
</dbReference>
<dbReference type="InterPro" id="IPR008181">
    <property type="entry name" value="dUTPase"/>
</dbReference>
<dbReference type="NCBIfam" id="TIGR00576">
    <property type="entry name" value="dut"/>
    <property type="match status" value="1"/>
</dbReference>
<dbReference type="CDD" id="cd07557">
    <property type="entry name" value="trimeric_dUTPase"/>
    <property type="match status" value="1"/>
</dbReference>
<dbReference type="EMBL" id="BK032817">
    <property type="protein sequence ID" value="DAF61783.1"/>
    <property type="molecule type" value="Genomic_DNA"/>
</dbReference>
<dbReference type="PANTHER" id="PTHR11241:SF0">
    <property type="entry name" value="DEOXYURIDINE 5'-TRIPHOSPHATE NUCLEOTIDOHYDROLASE"/>
    <property type="match status" value="1"/>
</dbReference>
<comment type="similarity">
    <text evidence="1">Belongs to the dUTPase family.</text>
</comment>
<dbReference type="EC" id="3.6.1.23" evidence="2"/>
<dbReference type="Gene3D" id="2.70.40.10">
    <property type="match status" value="1"/>
</dbReference>
<evidence type="ECO:0000313" key="6">
    <source>
        <dbReference type="EMBL" id="DAF61783.1"/>
    </source>
</evidence>
<sequence>MQKDKVTVVETAMKQIDAEANQNGTGCAYWRGFLQGALMQQHEDMHGIQEQLAARFLENAKFEDNRVRYVREPSAKTPTYAHQDDAGMDLYASKGNYIPAGGRCTFHTGIHVEIPKGYFGAIRAKSGLLRNHGIICSGTIDVGYTGEIMVTLVNTSDEIYCVSEGDKIAQLIVIPYERVELVEAESLEKTERGDNGFGSSGK</sequence>
<dbReference type="InterPro" id="IPR033704">
    <property type="entry name" value="dUTPase_trimeric"/>
</dbReference>
<reference evidence="6" key="1">
    <citation type="journal article" date="2021" name="Proc. Natl. Acad. Sci. U.S.A.">
        <title>A Catalog of Tens of Thousands of Viruses from Human Metagenomes Reveals Hidden Associations with Chronic Diseases.</title>
        <authorList>
            <person name="Tisza M.J."/>
            <person name="Buck C.B."/>
        </authorList>
    </citation>
    <scope>NUCLEOTIDE SEQUENCE</scope>
    <source>
        <strain evidence="6">CtbgC51</strain>
    </source>
</reference>
<evidence type="ECO:0000256" key="2">
    <source>
        <dbReference type="ARBA" id="ARBA00012379"/>
    </source>
</evidence>
<proteinExistence type="inferred from homology"/>
<dbReference type="PANTHER" id="PTHR11241">
    <property type="entry name" value="DEOXYURIDINE 5'-TRIPHOSPHATE NUCLEOTIDOHYDROLASE"/>
    <property type="match status" value="1"/>
</dbReference>
<dbReference type="Pfam" id="PF00692">
    <property type="entry name" value="dUTPase"/>
    <property type="match status" value="1"/>
</dbReference>
<keyword evidence="4" id="KW-0546">Nucleotide metabolism</keyword>
<evidence type="ECO:0000259" key="5">
    <source>
        <dbReference type="Pfam" id="PF00692"/>
    </source>
</evidence>
<protein>
    <recommendedName>
        <fullName evidence="2">dUTP diphosphatase</fullName>
        <ecNumber evidence="2">3.6.1.23</ecNumber>
    </recommendedName>
</protein>
<keyword evidence="3" id="KW-0378">Hydrolase</keyword>
<name>A0A8S5TFM1_9CAUD</name>
<dbReference type="GO" id="GO:0046081">
    <property type="term" value="P:dUTP catabolic process"/>
    <property type="evidence" value="ECO:0007669"/>
    <property type="project" value="InterPro"/>
</dbReference>
<dbReference type="SUPFAM" id="SSF51283">
    <property type="entry name" value="dUTPase-like"/>
    <property type="match status" value="1"/>
</dbReference>
<accession>A0A8S5TFM1</accession>
<evidence type="ECO:0000256" key="4">
    <source>
        <dbReference type="ARBA" id="ARBA00023080"/>
    </source>
</evidence>
<dbReference type="GO" id="GO:0006226">
    <property type="term" value="P:dUMP biosynthetic process"/>
    <property type="evidence" value="ECO:0007669"/>
    <property type="project" value="InterPro"/>
</dbReference>
<dbReference type="GO" id="GO:0004170">
    <property type="term" value="F:dUTP diphosphatase activity"/>
    <property type="evidence" value="ECO:0007669"/>
    <property type="project" value="UniProtKB-EC"/>
</dbReference>
<feature type="domain" description="dUTPase-like" evidence="5">
    <location>
        <begin position="75"/>
        <end position="201"/>
    </location>
</feature>
<dbReference type="NCBIfam" id="NF001862">
    <property type="entry name" value="PRK00601.1"/>
    <property type="match status" value="1"/>
</dbReference>